<feature type="transmembrane region" description="Helical" evidence="1">
    <location>
        <begin position="85"/>
        <end position="105"/>
    </location>
</feature>
<comment type="caution">
    <text evidence="2">The sequence shown here is derived from an EMBL/GenBank/DDBJ whole genome shotgun (WGS) entry which is preliminary data.</text>
</comment>
<dbReference type="RefSeq" id="WP_094254632.1">
    <property type="nucleotide sequence ID" value="NZ_NNCE01000003.1"/>
</dbReference>
<keyword evidence="3" id="KW-1185">Reference proteome</keyword>
<protein>
    <submittedName>
        <fullName evidence="2">Uncharacterized protein MpPF26</fullName>
    </submittedName>
</protein>
<accession>A0A4R6IDP3</accession>
<evidence type="ECO:0000256" key="1">
    <source>
        <dbReference type="SAM" id="Phobius"/>
    </source>
</evidence>
<proteinExistence type="predicted"/>
<dbReference type="Proteomes" id="UP000295518">
    <property type="component" value="Unassembled WGS sequence"/>
</dbReference>
<reference evidence="2 3" key="1">
    <citation type="submission" date="2019-03" db="EMBL/GenBank/DDBJ databases">
        <title>Genomic Encyclopedia of Archaeal and Bacterial Type Strains, Phase II (KMG-II): from individual species to whole genera.</title>
        <authorList>
            <person name="Goeker M."/>
        </authorList>
    </citation>
    <scope>NUCLEOTIDE SEQUENCE [LARGE SCALE GENOMIC DNA]</scope>
    <source>
        <strain evidence="2 3">ATCC 700618</strain>
    </source>
</reference>
<dbReference type="EMBL" id="SNWN01000011">
    <property type="protein sequence ID" value="TDO20390.1"/>
    <property type="molecule type" value="Genomic_DNA"/>
</dbReference>
<organism evidence="2 3">
    <name type="scientific">Mycoplasma testudineum</name>
    <dbReference type="NCBI Taxonomy" id="244584"/>
    <lineage>
        <taxon>Bacteria</taxon>
        <taxon>Bacillati</taxon>
        <taxon>Mycoplasmatota</taxon>
        <taxon>Mollicutes</taxon>
        <taxon>Mycoplasmataceae</taxon>
        <taxon>Mycoplasma</taxon>
    </lineage>
</organism>
<evidence type="ECO:0000313" key="3">
    <source>
        <dbReference type="Proteomes" id="UP000295518"/>
    </source>
</evidence>
<feature type="transmembrane region" description="Helical" evidence="1">
    <location>
        <begin position="60"/>
        <end position="78"/>
    </location>
</feature>
<sequence>MEEKIELSKKDLQKFIEIKRHIKPTVRIAITLAILFWVTAVLFIIASIISYDIFSFTINIFYFILVAPHLIAASVLYIMITILWIATWAIWIANLVLQIILAVKISNIRNSEINSQIVWPILAIFFSQFFFPWIICDRNIKMISEKVSEKNDDLQD</sequence>
<name>A0A4R6IDP3_9MOLU</name>
<evidence type="ECO:0000313" key="2">
    <source>
        <dbReference type="EMBL" id="TDO20390.1"/>
    </source>
</evidence>
<keyword evidence="1" id="KW-0812">Transmembrane</keyword>
<keyword evidence="1" id="KW-0472">Membrane</keyword>
<feature type="transmembrane region" description="Helical" evidence="1">
    <location>
        <begin position="117"/>
        <end position="136"/>
    </location>
</feature>
<gene>
    <name evidence="2" type="ORF">EI74_0468</name>
</gene>
<keyword evidence="1" id="KW-1133">Transmembrane helix</keyword>
<feature type="transmembrane region" description="Helical" evidence="1">
    <location>
        <begin position="28"/>
        <end position="54"/>
    </location>
</feature>
<dbReference type="AlphaFoldDB" id="A0A4R6IDP3"/>